<evidence type="ECO:0000313" key="2">
    <source>
        <dbReference type="EMBL" id="OAT03767.1"/>
    </source>
</evidence>
<feature type="region of interest" description="Disordered" evidence="1">
    <location>
        <begin position="21"/>
        <end position="62"/>
    </location>
</feature>
<evidence type="ECO:0000313" key="3">
    <source>
        <dbReference type="Proteomes" id="UP000002038"/>
    </source>
</evidence>
<dbReference type="GeneID" id="8508042"/>
<keyword evidence="3" id="KW-1185">Reference proteome</keyword>
<organism evidence="2 3">
    <name type="scientific">Blastomyces gilchristii (strain SLH14081)</name>
    <name type="common">Blastomyces dermatitidis</name>
    <dbReference type="NCBI Taxonomy" id="559298"/>
    <lineage>
        <taxon>Eukaryota</taxon>
        <taxon>Fungi</taxon>
        <taxon>Dikarya</taxon>
        <taxon>Ascomycota</taxon>
        <taxon>Pezizomycotina</taxon>
        <taxon>Eurotiomycetes</taxon>
        <taxon>Eurotiomycetidae</taxon>
        <taxon>Onygenales</taxon>
        <taxon>Ajellomycetaceae</taxon>
        <taxon>Blastomyces</taxon>
    </lineage>
</organism>
<name>A0A179U9D4_BLAGS</name>
<dbReference type="AlphaFoldDB" id="A0A179U9D4"/>
<evidence type="ECO:0000256" key="1">
    <source>
        <dbReference type="SAM" id="MobiDB-lite"/>
    </source>
</evidence>
<reference evidence="3" key="1">
    <citation type="journal article" date="2015" name="PLoS Genet.">
        <title>The dynamic genome and transcriptome of the human fungal pathogen Blastomyces and close relative Emmonsia.</title>
        <authorList>
            <person name="Munoz J.F."/>
            <person name="Gauthier G.M."/>
            <person name="Desjardins C.A."/>
            <person name="Gallo J.E."/>
            <person name="Holder J."/>
            <person name="Sullivan T.D."/>
            <person name="Marty A.J."/>
            <person name="Carmen J.C."/>
            <person name="Chen Z."/>
            <person name="Ding L."/>
            <person name="Gujja S."/>
            <person name="Magrini V."/>
            <person name="Misas E."/>
            <person name="Mitreva M."/>
            <person name="Priest M."/>
            <person name="Saif S."/>
            <person name="Whiston E.A."/>
            <person name="Young S."/>
            <person name="Zeng Q."/>
            <person name="Goldman W.E."/>
            <person name="Mardis E.R."/>
            <person name="Taylor J.W."/>
            <person name="McEwen J.G."/>
            <person name="Clay O.K."/>
            <person name="Klein B.S."/>
            <person name="Cuomo C.A."/>
        </authorList>
    </citation>
    <scope>NUCLEOTIDE SEQUENCE [LARGE SCALE GENOMIC DNA]</scope>
    <source>
        <strain evidence="3">SLH14081</strain>
    </source>
</reference>
<accession>A0A179U9D4</accession>
<sequence>MPPVDDHGLEVHLTLFPYRGTGGGGFSPSGYSQLRINCDSTPSEPPSWDEEHPQNPSQEMNIPDSVGYSVGFSAVVYCVGCCVGGSIGPLVKESIESGIQDGTPEKSRVKG</sequence>
<dbReference type="RefSeq" id="XP_002629208.1">
    <property type="nucleotide sequence ID" value="XM_002629162.1"/>
</dbReference>
<gene>
    <name evidence="2" type="ORF">BDBG_00454</name>
</gene>
<dbReference type="VEuPathDB" id="FungiDB:BDBG_00454"/>
<dbReference type="KEGG" id="bgh:BDBG_00454"/>
<dbReference type="Proteomes" id="UP000002038">
    <property type="component" value="Unassembled WGS sequence"/>
</dbReference>
<proteinExistence type="predicted"/>
<dbReference type="EMBL" id="GG657448">
    <property type="protein sequence ID" value="OAT03767.1"/>
    <property type="molecule type" value="Genomic_DNA"/>
</dbReference>
<protein>
    <submittedName>
        <fullName evidence="2">Uncharacterized protein</fullName>
    </submittedName>
</protein>